<feature type="region of interest" description="Disordered" evidence="5">
    <location>
        <begin position="1"/>
        <end position="351"/>
    </location>
</feature>
<dbReference type="SUPFAM" id="SSF50156">
    <property type="entry name" value="PDZ domain-like"/>
    <property type="match status" value="1"/>
</dbReference>
<dbReference type="EMBL" id="FNFY01000021">
    <property type="protein sequence ID" value="SDL09438.1"/>
    <property type="molecule type" value="Genomic_DNA"/>
</dbReference>
<evidence type="ECO:0000256" key="3">
    <source>
        <dbReference type="ARBA" id="ARBA00022801"/>
    </source>
</evidence>
<evidence type="ECO:0000313" key="8">
    <source>
        <dbReference type="EMBL" id="SDL09438.1"/>
    </source>
</evidence>
<dbReference type="SUPFAM" id="SSF50494">
    <property type="entry name" value="Trypsin-like serine proteases"/>
    <property type="match status" value="1"/>
</dbReference>
<dbReference type="GO" id="GO:0006508">
    <property type="term" value="P:proteolysis"/>
    <property type="evidence" value="ECO:0007669"/>
    <property type="project" value="UniProtKB-KW"/>
</dbReference>
<accession>A0A1G9H8V0</accession>
<comment type="similarity">
    <text evidence="1">Belongs to the peptidase S1C family.</text>
</comment>
<feature type="compositionally biased region" description="Low complexity" evidence="5">
    <location>
        <begin position="266"/>
        <end position="287"/>
    </location>
</feature>
<feature type="compositionally biased region" description="Basic and acidic residues" evidence="5">
    <location>
        <begin position="1"/>
        <end position="12"/>
    </location>
</feature>
<feature type="domain" description="PDZ" evidence="7">
    <location>
        <begin position="634"/>
        <end position="712"/>
    </location>
</feature>
<organism evidence="8 9">
    <name type="scientific">Lacicoccus qingdaonensis</name>
    <dbReference type="NCBI Taxonomy" id="576118"/>
    <lineage>
        <taxon>Bacteria</taxon>
        <taxon>Bacillati</taxon>
        <taxon>Bacillota</taxon>
        <taxon>Bacilli</taxon>
        <taxon>Bacillales</taxon>
        <taxon>Salinicoccaceae</taxon>
        <taxon>Lacicoccus</taxon>
    </lineage>
</organism>
<dbReference type="PANTHER" id="PTHR43343">
    <property type="entry name" value="PEPTIDASE S12"/>
    <property type="match status" value="1"/>
</dbReference>
<dbReference type="Pfam" id="PF13180">
    <property type="entry name" value="PDZ_2"/>
    <property type="match status" value="1"/>
</dbReference>
<feature type="compositionally biased region" description="Polar residues" evidence="5">
    <location>
        <begin position="225"/>
        <end position="243"/>
    </location>
</feature>
<feature type="compositionally biased region" description="Basic and acidic residues" evidence="5">
    <location>
        <begin position="40"/>
        <end position="77"/>
    </location>
</feature>
<feature type="compositionally biased region" description="Basic and acidic residues" evidence="5">
    <location>
        <begin position="118"/>
        <end position="165"/>
    </location>
</feature>
<feature type="compositionally biased region" description="Basic residues" evidence="5">
    <location>
        <begin position="308"/>
        <end position="317"/>
    </location>
</feature>
<dbReference type="SMART" id="SM00228">
    <property type="entry name" value="PDZ"/>
    <property type="match status" value="1"/>
</dbReference>
<dbReference type="InterPro" id="IPR001478">
    <property type="entry name" value="PDZ"/>
</dbReference>
<feature type="transmembrane region" description="Helical" evidence="6">
    <location>
        <begin position="363"/>
        <end position="384"/>
    </location>
</feature>
<dbReference type="InterPro" id="IPR001940">
    <property type="entry name" value="Peptidase_S1C"/>
</dbReference>
<dbReference type="InterPro" id="IPR009003">
    <property type="entry name" value="Peptidase_S1_PA"/>
</dbReference>
<feature type="compositionally biased region" description="Gly residues" evidence="5">
    <location>
        <begin position="338"/>
        <end position="351"/>
    </location>
</feature>
<name>A0A1G9H8V0_9BACL</name>
<dbReference type="PRINTS" id="PR00834">
    <property type="entry name" value="PROTEASES2C"/>
</dbReference>
<dbReference type="InterPro" id="IPR051201">
    <property type="entry name" value="Chloro_Bact_Ser_Proteases"/>
</dbReference>
<dbReference type="PANTHER" id="PTHR43343:SF3">
    <property type="entry name" value="PROTEASE DO-LIKE 8, CHLOROPLASTIC"/>
    <property type="match status" value="1"/>
</dbReference>
<keyword evidence="4" id="KW-0720">Serine protease</keyword>
<dbReference type="Gene3D" id="2.30.42.10">
    <property type="match status" value="1"/>
</dbReference>
<evidence type="ECO:0000256" key="2">
    <source>
        <dbReference type="ARBA" id="ARBA00022670"/>
    </source>
</evidence>
<evidence type="ECO:0000256" key="6">
    <source>
        <dbReference type="SAM" id="Phobius"/>
    </source>
</evidence>
<feature type="region of interest" description="Disordered" evidence="5">
    <location>
        <begin position="391"/>
        <end position="416"/>
    </location>
</feature>
<evidence type="ECO:0000313" key="9">
    <source>
        <dbReference type="Proteomes" id="UP000199008"/>
    </source>
</evidence>
<dbReference type="Proteomes" id="UP000199008">
    <property type="component" value="Unassembled WGS sequence"/>
</dbReference>
<keyword evidence="2 8" id="KW-0645">Protease</keyword>
<feature type="compositionally biased region" description="Polar residues" evidence="5">
    <location>
        <begin position="168"/>
        <end position="194"/>
    </location>
</feature>
<keyword evidence="9" id="KW-1185">Reference proteome</keyword>
<dbReference type="Gene3D" id="2.40.10.10">
    <property type="entry name" value="Trypsin-like serine proteases"/>
    <property type="match status" value="2"/>
</dbReference>
<dbReference type="STRING" id="576118.SAMN05216216_12126"/>
<keyword evidence="6" id="KW-0472">Membrane</keyword>
<keyword evidence="3" id="KW-0378">Hydrolase</keyword>
<dbReference type="RefSeq" id="WP_245696751.1">
    <property type="nucleotide sequence ID" value="NZ_FNFY01000021.1"/>
</dbReference>
<evidence type="ECO:0000256" key="1">
    <source>
        <dbReference type="ARBA" id="ARBA00010541"/>
    </source>
</evidence>
<reference evidence="9" key="1">
    <citation type="submission" date="2016-10" db="EMBL/GenBank/DDBJ databases">
        <authorList>
            <person name="Varghese N."/>
            <person name="Submissions S."/>
        </authorList>
    </citation>
    <scope>NUCLEOTIDE SEQUENCE [LARGE SCALE GENOMIC DNA]</scope>
    <source>
        <strain evidence="9">CGMCC 1.8895</strain>
    </source>
</reference>
<evidence type="ECO:0000256" key="5">
    <source>
        <dbReference type="SAM" id="MobiDB-lite"/>
    </source>
</evidence>
<dbReference type="GO" id="GO:0004252">
    <property type="term" value="F:serine-type endopeptidase activity"/>
    <property type="evidence" value="ECO:0007669"/>
    <property type="project" value="InterPro"/>
</dbReference>
<dbReference type="PROSITE" id="PS50106">
    <property type="entry name" value="PDZ"/>
    <property type="match status" value="1"/>
</dbReference>
<feature type="compositionally biased region" description="Basic and acidic residues" evidence="5">
    <location>
        <begin position="318"/>
        <end position="329"/>
    </location>
</feature>
<protein>
    <submittedName>
        <fullName evidence="8">Serine protease, S1-C subfamily, contains C-terminal PDZ domain</fullName>
    </submittedName>
</protein>
<proteinExistence type="inferred from homology"/>
<dbReference type="Pfam" id="PF13365">
    <property type="entry name" value="Trypsin_2"/>
    <property type="match status" value="1"/>
</dbReference>
<evidence type="ECO:0000259" key="7">
    <source>
        <dbReference type="PROSITE" id="PS50106"/>
    </source>
</evidence>
<dbReference type="InterPro" id="IPR036034">
    <property type="entry name" value="PDZ_sf"/>
</dbReference>
<sequence length="747" mass="79686">MENDKKHVIPRDRYKRRRRIFTEDGQQPMAPYGYAADSDDNNHSEEIERHSNEQKPTKSAAETRREYIEENDNRSHDPVYGYEDLDIDEKQPDDGYQDVYTSGTSKPKESVPGGQADEVLRAEEPIEDRSGNKDRSRDLNGRDRDETVRPDEPDASERRVNREAQESAAPSQNSGDSANADTPRGSSGDSANADTSRDSAYSYKSPDSGEAAQPETPRHSRDSAYSETSGQEKTPGSTENPRNQAVPPYPAADAPQYGPEDDTPKSAIFGGTAAAAGTTAGASDASAKNSENRNPDGTSRQNPESMKRIRRDRKGRVIKGDPESSDNKNDFYGTVPPAGGGSGNGSSNHGKGGGGGGGFFRSFLIPLIAGILGALLVLLLFNVFSGDAPEETATNEQEAGTAEEADQSADGEATDTEATQAIEASRDSVVSVINLQRVDSLLPGIFGEDAETQQTEPEEAGIGSGVIYKTEGDTAYIVTNFHVVEGAEELQVNMQNGETATANVVGTDVWTDLAVLSISSEQVEGTLDFADSDALTVGQTAIAIGSPLGEAFSGSVSQGIVSGLDRSVPVDLDGDGGYDWEANVIQTDAAINPGNSGGALIDSNGNLIGINSMKISMPQVEGIGFAIPANEVQKVVSQIEENGEVQRPFFGVTLQDLYTIPPEVLQSEMNLPEDVNSGVVISSVQPGSPAANVGMQQLDLVTALDGNEVGNMIELRQYLYYEKQPGDEMTVEFYRGGEQQTVTVTLE</sequence>
<feature type="compositionally biased region" description="Acidic residues" evidence="5">
    <location>
        <begin position="401"/>
        <end position="415"/>
    </location>
</feature>
<dbReference type="InterPro" id="IPR043504">
    <property type="entry name" value="Peptidase_S1_PA_chymotrypsin"/>
</dbReference>
<keyword evidence="6" id="KW-0812">Transmembrane</keyword>
<gene>
    <name evidence="8" type="ORF">SAMN05216216_12126</name>
</gene>
<evidence type="ECO:0000256" key="4">
    <source>
        <dbReference type="ARBA" id="ARBA00022825"/>
    </source>
</evidence>
<dbReference type="AlphaFoldDB" id="A0A1G9H8V0"/>
<keyword evidence="6" id="KW-1133">Transmembrane helix</keyword>
<feature type="compositionally biased region" description="Polar residues" evidence="5">
    <location>
        <begin position="295"/>
        <end position="304"/>
    </location>
</feature>